<protein>
    <recommendedName>
        <fullName evidence="3">Minor tail protein</fullName>
    </recommendedName>
</protein>
<dbReference type="AlphaFoldDB" id="A0ABD7HI38"/>
<dbReference type="EMBL" id="QXBN01000026">
    <property type="protein sequence ID" value="RIT32135.1"/>
    <property type="molecule type" value="Genomic_DNA"/>
</dbReference>
<evidence type="ECO:0000313" key="2">
    <source>
        <dbReference type="Proteomes" id="UP000284557"/>
    </source>
</evidence>
<reference evidence="1 2" key="1">
    <citation type="submission" date="2018-08" db="EMBL/GenBank/DDBJ databases">
        <title>Linezolid Resistance in Mycobacterium abscessus: MIC Distribution and Comprehensive Investigation of Resistance Mechanisms.</title>
        <authorList>
            <person name="Ye M."/>
            <person name="Xu L."/>
            <person name="Zou Y."/>
            <person name="Li B."/>
            <person name="Guo Q."/>
            <person name="Zhang Y."/>
            <person name="Zhan M."/>
            <person name="Xu B."/>
            <person name="Yu F."/>
            <person name="Zhang Z."/>
            <person name="Chu H."/>
        </authorList>
    </citation>
    <scope>NUCLEOTIDE SEQUENCE [LARGE SCALE GENOMIC DNA]</scope>
    <source>
        <strain evidence="1 2">G143</strain>
    </source>
</reference>
<dbReference type="Proteomes" id="UP000284557">
    <property type="component" value="Unassembled WGS sequence"/>
</dbReference>
<comment type="caution">
    <text evidence="1">The sequence shown here is derived from an EMBL/GenBank/DDBJ whole genome shotgun (WGS) entry which is preliminary data.</text>
</comment>
<dbReference type="InterPro" id="IPR021226">
    <property type="entry name" value="Phage_gene29"/>
</dbReference>
<dbReference type="Pfam" id="PF10910">
    <property type="entry name" value="Phage_gene29"/>
    <property type="match status" value="1"/>
</dbReference>
<evidence type="ECO:0008006" key="3">
    <source>
        <dbReference type="Google" id="ProtNLM"/>
    </source>
</evidence>
<accession>A0ABD7HI38</accession>
<organism evidence="1 2">
    <name type="scientific">Mycobacteroides abscessus</name>
    <dbReference type="NCBI Taxonomy" id="36809"/>
    <lineage>
        <taxon>Bacteria</taxon>
        <taxon>Bacillati</taxon>
        <taxon>Actinomycetota</taxon>
        <taxon>Actinomycetes</taxon>
        <taxon>Mycobacteriales</taxon>
        <taxon>Mycobacteriaceae</taxon>
        <taxon>Mycobacteroides</taxon>
    </lineage>
</organism>
<evidence type="ECO:0000313" key="1">
    <source>
        <dbReference type="EMBL" id="RIT32135.1"/>
    </source>
</evidence>
<sequence length="147" mass="16658">MTDALVFPEFPYDRKFTRAEIDEITDEARKLADALRDGQAPNGATLWIDESMLQLWCVHGVLAGVRVHPDLAYIVAIKQPDQHAVFEDSVQWVLREDAPEIDPEQDEAEAERIAAALTQRLPDEVRRLVAQKMTEAFNEANKEDSRG</sequence>
<dbReference type="RefSeq" id="WP_119596582.1">
    <property type="nucleotide sequence ID" value="NZ_QXBN01000026.1"/>
</dbReference>
<name>A0ABD7HI38_9MYCO</name>
<proteinExistence type="predicted"/>
<gene>
    <name evidence="1" type="ORF">D2E76_24150</name>
</gene>